<evidence type="ECO:0000313" key="11">
    <source>
        <dbReference type="Proteomes" id="UP000217076"/>
    </source>
</evidence>
<proteinExistence type="predicted"/>
<dbReference type="STRING" id="83401.SAMN05421742_10512"/>
<reference evidence="11" key="1">
    <citation type="submission" date="2016-10" db="EMBL/GenBank/DDBJ databases">
        <authorList>
            <person name="Varghese N."/>
            <person name="Submissions S."/>
        </authorList>
    </citation>
    <scope>NUCLEOTIDE SEQUENCE [LARGE SCALE GENOMIC DNA]</scope>
    <source>
        <strain evidence="11">930I</strain>
    </source>
</reference>
<evidence type="ECO:0000256" key="4">
    <source>
        <dbReference type="ARBA" id="ARBA00023125"/>
    </source>
</evidence>
<dbReference type="CDD" id="cd00383">
    <property type="entry name" value="trans_reg_C"/>
    <property type="match status" value="1"/>
</dbReference>
<dbReference type="EMBL" id="FNCV01000005">
    <property type="protein sequence ID" value="SDH21004.1"/>
    <property type="molecule type" value="Genomic_DNA"/>
</dbReference>
<organism evidence="10 11">
    <name type="scientific">Roseospirillum parvum</name>
    <dbReference type="NCBI Taxonomy" id="83401"/>
    <lineage>
        <taxon>Bacteria</taxon>
        <taxon>Pseudomonadati</taxon>
        <taxon>Pseudomonadota</taxon>
        <taxon>Alphaproteobacteria</taxon>
        <taxon>Rhodospirillales</taxon>
        <taxon>Rhodospirillaceae</taxon>
        <taxon>Roseospirillum</taxon>
    </lineage>
</organism>
<dbReference type="GO" id="GO:0000976">
    <property type="term" value="F:transcription cis-regulatory region binding"/>
    <property type="evidence" value="ECO:0007669"/>
    <property type="project" value="TreeGrafter"/>
</dbReference>
<dbReference type="FunFam" id="3.40.50.2300:FF:000002">
    <property type="entry name" value="DNA-binding response regulator PhoP"/>
    <property type="match status" value="1"/>
</dbReference>
<dbReference type="GO" id="GO:0006355">
    <property type="term" value="P:regulation of DNA-templated transcription"/>
    <property type="evidence" value="ECO:0007669"/>
    <property type="project" value="InterPro"/>
</dbReference>
<evidence type="ECO:0000256" key="7">
    <source>
        <dbReference type="PROSITE-ProRule" id="PRU01091"/>
    </source>
</evidence>
<evidence type="ECO:0000256" key="2">
    <source>
        <dbReference type="ARBA" id="ARBA00023012"/>
    </source>
</evidence>
<keyword evidence="4 7" id="KW-0238">DNA-binding</keyword>
<dbReference type="AlphaFoldDB" id="A0A1G8AJ49"/>
<feature type="domain" description="OmpR/PhoB-type" evidence="9">
    <location>
        <begin position="124"/>
        <end position="218"/>
    </location>
</feature>
<gene>
    <name evidence="10" type="ORF">SAMN05421742_10512</name>
</gene>
<dbReference type="InterPro" id="IPR001789">
    <property type="entry name" value="Sig_transdc_resp-reg_receiver"/>
</dbReference>
<dbReference type="Pfam" id="PF00072">
    <property type="entry name" value="Response_reg"/>
    <property type="match status" value="1"/>
</dbReference>
<accession>A0A1G8AJ49</accession>
<dbReference type="SMART" id="SM00448">
    <property type="entry name" value="REC"/>
    <property type="match status" value="1"/>
</dbReference>
<protein>
    <submittedName>
        <fullName evidence="10">DNA-binding response regulator, OmpR family, contains REC and winged-helix (WHTH) domain</fullName>
    </submittedName>
</protein>
<keyword evidence="11" id="KW-1185">Reference proteome</keyword>
<dbReference type="GO" id="GO:0032993">
    <property type="term" value="C:protein-DNA complex"/>
    <property type="evidence" value="ECO:0007669"/>
    <property type="project" value="TreeGrafter"/>
</dbReference>
<dbReference type="Gene3D" id="6.10.250.690">
    <property type="match status" value="1"/>
</dbReference>
<dbReference type="PROSITE" id="PS50110">
    <property type="entry name" value="RESPONSE_REGULATORY"/>
    <property type="match status" value="1"/>
</dbReference>
<dbReference type="InterPro" id="IPR039420">
    <property type="entry name" value="WalR-like"/>
</dbReference>
<feature type="domain" description="Response regulatory" evidence="8">
    <location>
        <begin position="2"/>
        <end position="116"/>
    </location>
</feature>
<dbReference type="GO" id="GO:0000156">
    <property type="term" value="F:phosphorelay response regulator activity"/>
    <property type="evidence" value="ECO:0007669"/>
    <property type="project" value="TreeGrafter"/>
</dbReference>
<evidence type="ECO:0000256" key="1">
    <source>
        <dbReference type="ARBA" id="ARBA00022553"/>
    </source>
</evidence>
<name>A0A1G8AJ49_9PROT</name>
<dbReference type="RefSeq" id="WP_092618409.1">
    <property type="nucleotide sequence ID" value="NZ_FNCV01000005.1"/>
</dbReference>
<evidence type="ECO:0000259" key="8">
    <source>
        <dbReference type="PROSITE" id="PS50110"/>
    </source>
</evidence>
<dbReference type="GO" id="GO:0005829">
    <property type="term" value="C:cytosol"/>
    <property type="evidence" value="ECO:0007669"/>
    <property type="project" value="TreeGrafter"/>
</dbReference>
<keyword evidence="1 6" id="KW-0597">Phosphoprotein</keyword>
<evidence type="ECO:0000313" key="10">
    <source>
        <dbReference type="EMBL" id="SDH21004.1"/>
    </source>
</evidence>
<keyword evidence="3" id="KW-0805">Transcription regulation</keyword>
<keyword evidence="2" id="KW-0902">Two-component regulatory system</keyword>
<dbReference type="Pfam" id="PF00486">
    <property type="entry name" value="Trans_reg_C"/>
    <property type="match status" value="1"/>
</dbReference>
<dbReference type="Proteomes" id="UP000217076">
    <property type="component" value="Unassembled WGS sequence"/>
</dbReference>
<dbReference type="InterPro" id="IPR011006">
    <property type="entry name" value="CheY-like_superfamily"/>
</dbReference>
<dbReference type="InterPro" id="IPR036388">
    <property type="entry name" value="WH-like_DNA-bd_sf"/>
</dbReference>
<keyword evidence="5" id="KW-0804">Transcription</keyword>
<dbReference type="InterPro" id="IPR001867">
    <property type="entry name" value="OmpR/PhoB-type_DNA-bd"/>
</dbReference>
<dbReference type="Gene3D" id="1.10.10.10">
    <property type="entry name" value="Winged helix-like DNA-binding domain superfamily/Winged helix DNA-binding domain"/>
    <property type="match status" value="1"/>
</dbReference>
<feature type="DNA-binding region" description="OmpR/PhoB-type" evidence="7">
    <location>
        <begin position="124"/>
        <end position="218"/>
    </location>
</feature>
<evidence type="ECO:0000256" key="3">
    <source>
        <dbReference type="ARBA" id="ARBA00023015"/>
    </source>
</evidence>
<dbReference type="SMART" id="SM00862">
    <property type="entry name" value="Trans_reg_C"/>
    <property type="match status" value="1"/>
</dbReference>
<evidence type="ECO:0000259" key="9">
    <source>
        <dbReference type="PROSITE" id="PS51755"/>
    </source>
</evidence>
<feature type="modified residue" description="4-aspartylphosphate" evidence="6">
    <location>
        <position position="51"/>
    </location>
</feature>
<dbReference type="OrthoDB" id="9802426at2"/>
<evidence type="ECO:0000256" key="5">
    <source>
        <dbReference type="ARBA" id="ARBA00023163"/>
    </source>
</evidence>
<dbReference type="PANTHER" id="PTHR48111:SF37">
    <property type="entry name" value="RESPONSE REGULATOR PROTEIN CARR"/>
    <property type="match status" value="1"/>
</dbReference>
<evidence type="ECO:0000256" key="6">
    <source>
        <dbReference type="PROSITE-ProRule" id="PRU00169"/>
    </source>
</evidence>
<dbReference type="SUPFAM" id="SSF52172">
    <property type="entry name" value="CheY-like"/>
    <property type="match status" value="1"/>
</dbReference>
<dbReference type="PANTHER" id="PTHR48111">
    <property type="entry name" value="REGULATOR OF RPOS"/>
    <property type="match status" value="1"/>
</dbReference>
<dbReference type="Gene3D" id="3.40.50.2300">
    <property type="match status" value="1"/>
</dbReference>
<sequence length="227" mass="24678">MRALVVEDDGRIAADLKRALQSAGFRVDLCGDGEDAWFLGDTEDFDLIVLDLGLPGLDGLAVLKRWRAAGRTMPVLVLTARGTWSERVEGIDAGADDYLPKPFRMEELLARARALVRRAGGHASALIAVGRLTIDTRTLAVSLDGVPQSVSPLEYRLLAYLAHQRGRVVPAPELLDHLYGDDDAREANALEAVITRLRRKLGSGVIETRRGFGYTLAEADRPDPAAP</sequence>
<dbReference type="PROSITE" id="PS51755">
    <property type="entry name" value="OMPR_PHOB"/>
    <property type="match status" value="1"/>
</dbReference>